<name>A0A0V0Q9K6_PSEPJ</name>
<dbReference type="OrthoDB" id="310568at2759"/>
<dbReference type="SUPFAM" id="SSF48371">
    <property type="entry name" value="ARM repeat"/>
    <property type="match status" value="1"/>
</dbReference>
<evidence type="ECO:0000256" key="1">
    <source>
        <dbReference type="SAM" id="MobiDB-lite"/>
    </source>
</evidence>
<gene>
    <name evidence="2" type="ORF">PPERSA_09419</name>
</gene>
<dbReference type="PANTHER" id="PTHR12697">
    <property type="entry name" value="PBS LYASE HEAT-LIKE PROTEIN"/>
    <property type="match status" value="1"/>
</dbReference>
<comment type="caution">
    <text evidence="2">The sequence shown here is derived from an EMBL/GenBank/DDBJ whole genome shotgun (WGS) entry which is preliminary data.</text>
</comment>
<sequence>MCVYEGSLTPLAFENQEKNYNHYNSETDTQKSYISSSIQNDKQDQNQQSKQGDYISINSRDFIAALQRLLSVKYDKFQELQAKNQLIENHDVQNQGLLDQFTLAKLIDPNLKKEQIENEKNDANQYKISNNVIKILQKLIDDQSLVVRESSLNAIGIIGLPEAKSAIETLQMTLYDKEAQIRAMGAWCCGRLEENVNLKICKRLIELLKDNYWKVRTASCVAIGVKKHKLCLLISNQFGKILQAIGNKIADMAYTPLAKILKDNTINKLTVCETLVRLGIYGEQILIDILKQCPQTNFKLKSAIIQAFQLANVQKPTIDFIIEELFKNANDSMIQVRKACLNTLEILRNRSQDSNITYLKSKNILPLFYYFLQDQSSEIREMAMYSIRSFGPQAELIFIEGLTKDKNPIIRCECAKGLASLGVQNFRALLFGLRDIDENVRKITSNFFPL</sequence>
<reference evidence="2 3" key="1">
    <citation type="journal article" date="2015" name="Sci. Rep.">
        <title>Genome of the facultative scuticociliatosis pathogen Pseudocohnilembus persalinus provides insight into its virulence through horizontal gene transfer.</title>
        <authorList>
            <person name="Xiong J."/>
            <person name="Wang G."/>
            <person name="Cheng J."/>
            <person name="Tian M."/>
            <person name="Pan X."/>
            <person name="Warren A."/>
            <person name="Jiang C."/>
            <person name="Yuan D."/>
            <person name="Miao W."/>
        </authorList>
    </citation>
    <scope>NUCLEOTIDE SEQUENCE [LARGE SCALE GENOMIC DNA]</scope>
    <source>
        <strain evidence="2">36N120E</strain>
    </source>
</reference>
<feature type="compositionally biased region" description="Low complexity" evidence="1">
    <location>
        <begin position="34"/>
        <end position="51"/>
    </location>
</feature>
<dbReference type="EMBL" id="LDAU01000225">
    <property type="protein sequence ID" value="KRW98894.1"/>
    <property type="molecule type" value="Genomic_DNA"/>
</dbReference>
<organism evidence="2 3">
    <name type="scientific">Pseudocohnilembus persalinus</name>
    <name type="common">Ciliate</name>
    <dbReference type="NCBI Taxonomy" id="266149"/>
    <lineage>
        <taxon>Eukaryota</taxon>
        <taxon>Sar</taxon>
        <taxon>Alveolata</taxon>
        <taxon>Ciliophora</taxon>
        <taxon>Intramacronucleata</taxon>
        <taxon>Oligohymenophorea</taxon>
        <taxon>Scuticociliatia</taxon>
        <taxon>Philasterida</taxon>
        <taxon>Pseudocohnilembidae</taxon>
        <taxon>Pseudocohnilembus</taxon>
    </lineage>
</organism>
<protein>
    <submittedName>
        <fullName evidence="2">Armadillo-type fold</fullName>
    </submittedName>
</protein>
<dbReference type="PANTHER" id="PTHR12697:SF5">
    <property type="entry name" value="DEOXYHYPUSINE HYDROXYLASE"/>
    <property type="match status" value="1"/>
</dbReference>
<dbReference type="InterPro" id="IPR016024">
    <property type="entry name" value="ARM-type_fold"/>
</dbReference>
<dbReference type="AlphaFoldDB" id="A0A0V0Q9K6"/>
<feature type="region of interest" description="Disordered" evidence="1">
    <location>
        <begin position="31"/>
        <end position="51"/>
    </location>
</feature>
<dbReference type="Proteomes" id="UP000054937">
    <property type="component" value="Unassembled WGS sequence"/>
</dbReference>
<dbReference type="GO" id="GO:0016491">
    <property type="term" value="F:oxidoreductase activity"/>
    <property type="evidence" value="ECO:0007669"/>
    <property type="project" value="TreeGrafter"/>
</dbReference>
<evidence type="ECO:0000313" key="3">
    <source>
        <dbReference type="Proteomes" id="UP000054937"/>
    </source>
</evidence>
<dbReference type="InParanoid" id="A0A0V0Q9K6"/>
<dbReference type="InterPro" id="IPR011989">
    <property type="entry name" value="ARM-like"/>
</dbReference>
<dbReference type="Gene3D" id="1.25.10.10">
    <property type="entry name" value="Leucine-rich Repeat Variant"/>
    <property type="match status" value="1"/>
</dbReference>
<accession>A0A0V0Q9K6</accession>
<evidence type="ECO:0000313" key="2">
    <source>
        <dbReference type="EMBL" id="KRW98894.1"/>
    </source>
</evidence>
<proteinExistence type="predicted"/>
<keyword evidence="3" id="KW-1185">Reference proteome</keyword>